<dbReference type="RefSeq" id="WP_117452438.1">
    <property type="nucleotide sequence ID" value="NZ_CP060636.1"/>
</dbReference>
<gene>
    <name evidence="1" type="ORF">H9Q80_15005</name>
</gene>
<dbReference type="EMBL" id="CP060636">
    <property type="protein sequence ID" value="QNM11544.1"/>
    <property type="molecule type" value="Genomic_DNA"/>
</dbReference>
<proteinExistence type="predicted"/>
<dbReference type="InterPro" id="IPR008769">
    <property type="entry name" value="PhaF_PhaI"/>
</dbReference>
<organism evidence="1 2">
    <name type="scientific">[Eubacterium] hominis</name>
    <dbReference type="NCBI Taxonomy" id="2764325"/>
    <lineage>
        <taxon>Bacteria</taxon>
        <taxon>Bacillati</taxon>
        <taxon>Bacillota</taxon>
        <taxon>Erysipelotrichia</taxon>
        <taxon>Erysipelotrichales</taxon>
        <taxon>Erysipelotrichaceae</taxon>
        <taxon>Amedibacillus</taxon>
    </lineage>
</organism>
<reference evidence="1 2" key="1">
    <citation type="submission" date="2020-08" db="EMBL/GenBank/DDBJ databases">
        <authorList>
            <person name="Liu C."/>
            <person name="Sun Q."/>
        </authorList>
    </citation>
    <scope>NUCLEOTIDE SEQUENCE [LARGE SCALE GENOMIC DNA]</scope>
    <source>
        <strain evidence="1 2">NSJ-61</strain>
    </source>
</reference>
<name>A0A7G9GL62_9FIRM</name>
<dbReference type="PANTHER" id="PTHR38664">
    <property type="entry name" value="SLR0058 PROTEIN"/>
    <property type="match status" value="1"/>
</dbReference>
<sequence>MNNLGDEMKKIILAGIGAAATTAEKSKEVVDQLVKKGEITVEQGKVLNEELKHNIKEKLRTPANADEISRDLEKVSKDDLAKLKAKIEELEKGMDEEEPSAPGQDGE</sequence>
<dbReference type="KEGG" id="ehn:H9Q80_15005"/>
<dbReference type="PANTHER" id="PTHR38664:SF1">
    <property type="entry name" value="SLR0058 PROTEIN"/>
    <property type="match status" value="1"/>
</dbReference>
<keyword evidence="2" id="KW-1185">Reference proteome</keyword>
<dbReference type="Proteomes" id="UP000515856">
    <property type="component" value="Chromosome"/>
</dbReference>
<dbReference type="AlphaFoldDB" id="A0A7G9GL62"/>
<accession>A0A7G9GL62</accession>
<evidence type="ECO:0000313" key="1">
    <source>
        <dbReference type="EMBL" id="QNM11544.1"/>
    </source>
</evidence>
<protein>
    <submittedName>
        <fullName evidence="1">Aspartyl beta-hydroxylase</fullName>
    </submittedName>
</protein>
<evidence type="ECO:0000313" key="2">
    <source>
        <dbReference type="Proteomes" id="UP000515856"/>
    </source>
</evidence>